<protein>
    <submittedName>
        <fullName evidence="1">Uncharacterized protein</fullName>
    </submittedName>
</protein>
<dbReference type="EMBL" id="JACJSG010000053">
    <property type="protein sequence ID" value="MBD2504510.1"/>
    <property type="molecule type" value="Genomic_DNA"/>
</dbReference>
<proteinExistence type="predicted"/>
<dbReference type="Proteomes" id="UP000661112">
    <property type="component" value="Unassembled WGS sequence"/>
</dbReference>
<dbReference type="RefSeq" id="WP_190478386.1">
    <property type="nucleotide sequence ID" value="NZ_JACJSG010000053.1"/>
</dbReference>
<keyword evidence="2" id="KW-1185">Reference proteome</keyword>
<evidence type="ECO:0000313" key="2">
    <source>
        <dbReference type="Proteomes" id="UP000661112"/>
    </source>
</evidence>
<organism evidence="1 2">
    <name type="scientific">Anabaena azotica FACHB-119</name>
    <dbReference type="NCBI Taxonomy" id="947527"/>
    <lineage>
        <taxon>Bacteria</taxon>
        <taxon>Bacillati</taxon>
        <taxon>Cyanobacteriota</taxon>
        <taxon>Cyanophyceae</taxon>
        <taxon>Nostocales</taxon>
        <taxon>Nostocaceae</taxon>
        <taxon>Anabaena</taxon>
        <taxon>Anabaena azotica</taxon>
    </lineage>
</organism>
<name>A0ABR8DBC1_9NOST</name>
<gene>
    <name evidence="1" type="ORF">H6G83_28530</name>
</gene>
<accession>A0ABR8DBC1</accession>
<comment type="caution">
    <text evidence="1">The sequence shown here is derived from an EMBL/GenBank/DDBJ whole genome shotgun (WGS) entry which is preliminary data.</text>
</comment>
<reference evidence="1 2" key="1">
    <citation type="journal article" date="2020" name="ISME J.">
        <title>Comparative genomics reveals insights into cyanobacterial evolution and habitat adaptation.</title>
        <authorList>
            <person name="Chen M.Y."/>
            <person name="Teng W.K."/>
            <person name="Zhao L."/>
            <person name="Hu C.X."/>
            <person name="Zhou Y.K."/>
            <person name="Han B.P."/>
            <person name="Song L.R."/>
            <person name="Shu W.S."/>
        </authorList>
    </citation>
    <scope>NUCLEOTIDE SEQUENCE [LARGE SCALE GENOMIC DNA]</scope>
    <source>
        <strain evidence="1 2">FACHB-119</strain>
    </source>
</reference>
<evidence type="ECO:0000313" key="1">
    <source>
        <dbReference type="EMBL" id="MBD2504510.1"/>
    </source>
</evidence>
<sequence>MKDLELFHFHLERAVYILKFQDKRLIETWVNQLHLNLNPEYIESCLTAAILELSTTHPETFHWIFDKLADWQSCTQLLESVTRFALKKLIQKGFMPGQEFSFTADKKILLNENAKAVIIKDTAKTDSLLLEKVLLTPQQMYALTP</sequence>